<dbReference type="InterPro" id="IPR026336">
    <property type="entry name" value="PdeM-like"/>
</dbReference>
<dbReference type="PIRSF" id="PIRSF000887">
    <property type="entry name" value="Pesterase_MJ0037"/>
    <property type="match status" value="1"/>
</dbReference>
<reference evidence="2 3" key="1">
    <citation type="submission" date="2009-08" db="EMBL/GenBank/DDBJ databases">
        <title>The draft genome of Rhodobacter sp. SW2.</title>
        <authorList>
            <consortium name="US DOE Joint Genome Institute (JGI-PGF)"/>
            <person name="Lucas S."/>
            <person name="Copeland A."/>
            <person name="Lapidus A."/>
            <person name="Glavina del Rio T."/>
            <person name="Tice H."/>
            <person name="Bruce D."/>
            <person name="Goodwin L."/>
            <person name="Pitluck S."/>
            <person name="Larimer F."/>
            <person name="Land M.L."/>
            <person name="Hauser L."/>
            <person name="Emerson D."/>
        </authorList>
    </citation>
    <scope>NUCLEOTIDE SEQUENCE [LARGE SCALE GENOMIC DNA]</scope>
    <source>
        <strain evidence="2 3">SW2</strain>
    </source>
</reference>
<organism evidence="2 3">
    <name type="scientific">Rhodobacter ferrooxidans</name>
    <dbReference type="NCBI Taxonomy" id="371731"/>
    <lineage>
        <taxon>Bacteria</taxon>
        <taxon>Pseudomonadati</taxon>
        <taxon>Pseudomonadota</taxon>
        <taxon>Alphaproteobacteria</taxon>
        <taxon>Rhodobacterales</taxon>
        <taxon>Rhodobacter group</taxon>
        <taxon>Rhodobacter</taxon>
    </lineage>
</organism>
<dbReference type="AlphaFoldDB" id="C8S3I1"/>
<dbReference type="NCBIfam" id="TIGR04123">
    <property type="entry name" value="P_estr_lig_assc"/>
    <property type="match status" value="1"/>
</dbReference>
<dbReference type="eggNOG" id="COG1407">
    <property type="taxonomic scope" value="Bacteria"/>
</dbReference>
<dbReference type="EMBL" id="ACYY01000019">
    <property type="protein sequence ID" value="EEW24429.1"/>
    <property type="molecule type" value="Genomic_DNA"/>
</dbReference>
<dbReference type="InterPro" id="IPR029052">
    <property type="entry name" value="Metallo-depent_PP-like"/>
</dbReference>
<feature type="domain" description="Calcineurin-like phosphoesterase" evidence="1">
    <location>
        <begin position="29"/>
        <end position="123"/>
    </location>
</feature>
<keyword evidence="3" id="KW-1185">Reference proteome</keyword>
<accession>C8S3I1</accession>
<dbReference type="Gene3D" id="3.60.21.10">
    <property type="match status" value="1"/>
</dbReference>
<evidence type="ECO:0000313" key="3">
    <source>
        <dbReference type="Proteomes" id="UP000010121"/>
    </source>
</evidence>
<name>C8S3I1_9RHOB</name>
<proteinExistence type="predicted"/>
<evidence type="ECO:0000259" key="1">
    <source>
        <dbReference type="Pfam" id="PF00149"/>
    </source>
</evidence>
<gene>
    <name evidence="2" type="ORF">Rsw2DRAFT_2609</name>
</gene>
<dbReference type="OrthoDB" id="9795838at2"/>
<sequence>MSGYGFSLAGQALVALPSGALHWPAQGLLCVSDLHFGKSDRLARRGGALLPPYETRATLARLDADLEATAARQVICLGDSFDDLDAADRLEDSDALWLTRLMAGRDWTWIAGNHDPGPLALGGSLRAEVRLQTLTFRHIADLGTTGEVSGHYHPKARLAGQARPCFLLDDTRLILPAYGAYTGGLRSDDAVLTTLMGPKALAVLTGRRALALPMPR</sequence>
<dbReference type="PANTHER" id="PTHR39323:SF1">
    <property type="entry name" value="BLR1149 PROTEIN"/>
    <property type="match status" value="1"/>
</dbReference>
<dbReference type="RefSeq" id="WP_008031690.1">
    <property type="nucleotide sequence ID" value="NZ_ACYY01000019.1"/>
</dbReference>
<dbReference type="GO" id="GO:0016787">
    <property type="term" value="F:hydrolase activity"/>
    <property type="evidence" value="ECO:0007669"/>
    <property type="project" value="InterPro"/>
</dbReference>
<dbReference type="Proteomes" id="UP000010121">
    <property type="component" value="Unassembled WGS sequence"/>
</dbReference>
<dbReference type="SUPFAM" id="SSF56300">
    <property type="entry name" value="Metallo-dependent phosphatases"/>
    <property type="match status" value="1"/>
</dbReference>
<dbReference type="STRING" id="371731.Rsw2DRAFT_2609"/>
<dbReference type="InterPro" id="IPR024173">
    <property type="entry name" value="Pesterase_MJ0037-like"/>
</dbReference>
<dbReference type="Pfam" id="PF00149">
    <property type="entry name" value="Metallophos"/>
    <property type="match status" value="1"/>
</dbReference>
<dbReference type="PANTHER" id="PTHR39323">
    <property type="entry name" value="BLR1149 PROTEIN"/>
    <property type="match status" value="1"/>
</dbReference>
<dbReference type="InterPro" id="IPR004843">
    <property type="entry name" value="Calcineurin-like_PHP"/>
</dbReference>
<comment type="caution">
    <text evidence="2">The sequence shown here is derived from an EMBL/GenBank/DDBJ whole genome shotgun (WGS) entry which is preliminary data.</text>
</comment>
<protein>
    <recommendedName>
        <fullName evidence="1">Calcineurin-like phosphoesterase domain-containing protein</fullName>
    </recommendedName>
</protein>
<evidence type="ECO:0000313" key="2">
    <source>
        <dbReference type="EMBL" id="EEW24429.1"/>
    </source>
</evidence>